<dbReference type="InterPro" id="IPR001104">
    <property type="entry name" value="3-oxo-5_a-steroid_4-DH_C"/>
</dbReference>
<keyword evidence="9" id="KW-1185">Reference proteome</keyword>
<accession>A0A162TRT9</accession>
<dbReference type="Pfam" id="PF02544">
    <property type="entry name" value="Steroid_dh"/>
    <property type="match status" value="1"/>
</dbReference>
<evidence type="ECO:0000256" key="6">
    <source>
        <dbReference type="SAM" id="Phobius"/>
    </source>
</evidence>
<evidence type="ECO:0000256" key="3">
    <source>
        <dbReference type="ARBA" id="ARBA00022692"/>
    </source>
</evidence>
<dbReference type="PANTHER" id="PTHR10556:SF43">
    <property type="entry name" value="STEROID 5-ALPHA-REDUCTASE DET2"/>
    <property type="match status" value="1"/>
</dbReference>
<evidence type="ECO:0000256" key="2">
    <source>
        <dbReference type="ARBA" id="ARBA00007742"/>
    </source>
</evidence>
<comment type="similarity">
    <text evidence="2">Belongs to the steroid 5-alpha reductase family.</text>
</comment>
<evidence type="ECO:0000313" key="9">
    <source>
        <dbReference type="Proteomes" id="UP000077315"/>
    </source>
</evidence>
<evidence type="ECO:0000256" key="1">
    <source>
        <dbReference type="ARBA" id="ARBA00004141"/>
    </source>
</evidence>
<feature type="transmembrane region" description="Helical" evidence="6">
    <location>
        <begin position="27"/>
        <end position="50"/>
    </location>
</feature>
<dbReference type="STRING" id="763407.A0A162TRT9"/>
<dbReference type="InterPro" id="IPR039357">
    <property type="entry name" value="SRD5A/TECR"/>
</dbReference>
<feature type="transmembrane region" description="Helical" evidence="6">
    <location>
        <begin position="71"/>
        <end position="90"/>
    </location>
</feature>
<gene>
    <name evidence="8" type="ORF">PHYBLDRAFT_127095</name>
</gene>
<dbReference type="GO" id="GO:0016020">
    <property type="term" value="C:membrane"/>
    <property type="evidence" value="ECO:0007669"/>
    <property type="project" value="UniProtKB-SubCell"/>
</dbReference>
<feature type="domain" description="3-oxo-5-alpha-steroid 4-dehydrogenase C-terminal" evidence="7">
    <location>
        <begin position="133"/>
        <end position="293"/>
    </location>
</feature>
<dbReference type="AlphaFoldDB" id="A0A162TRT9"/>
<dbReference type="GO" id="GO:0006629">
    <property type="term" value="P:lipid metabolic process"/>
    <property type="evidence" value="ECO:0007669"/>
    <property type="project" value="InterPro"/>
</dbReference>
<comment type="subcellular location">
    <subcellularLocation>
        <location evidence="1">Membrane</location>
        <topology evidence="1">Multi-pass membrane protein</topology>
    </subcellularLocation>
</comment>
<sequence>MSNLSTLLTEAVNQTIYYWRLPETYDILLLIYKSLPAIMTPLVCIVNAPYGRFSGQFSSPLSLKVTFSGRWSWCLMEAVSPAVFLTSVWLCSPSPSLLNLSMSQMVLTSLWVVHYVNRSIVYSWRAPSIAPIHLLVSVSAACFNILNGYVNGVWVARHHDLDLNPNLTMTVWRWVGVGIFATGFGLNLYHDSILFDLRKSKKKESKDSNPEKTHDYSIPFGGLYRYVSCPNYLSELIEWTGFMIAAWPSTPAMVFVLSTAANLIPRAWRTHAWYKHQFPDYPADRKAVIPFVL</sequence>
<feature type="transmembrane region" description="Helical" evidence="6">
    <location>
        <begin position="96"/>
        <end position="116"/>
    </location>
</feature>
<dbReference type="GeneID" id="28990053"/>
<dbReference type="FunCoup" id="A0A162TRT9">
    <property type="interactions" value="10"/>
</dbReference>
<keyword evidence="3 6" id="KW-0812">Transmembrane</keyword>
<evidence type="ECO:0000313" key="8">
    <source>
        <dbReference type="EMBL" id="OAD69263.1"/>
    </source>
</evidence>
<dbReference type="Proteomes" id="UP000077315">
    <property type="component" value="Unassembled WGS sequence"/>
</dbReference>
<dbReference type="Gene3D" id="1.20.120.1630">
    <property type="match status" value="1"/>
</dbReference>
<organism evidence="8 9">
    <name type="scientific">Phycomyces blakesleeanus (strain ATCC 8743b / DSM 1359 / FGSC 10004 / NBRC 33097 / NRRL 1555)</name>
    <dbReference type="NCBI Taxonomy" id="763407"/>
    <lineage>
        <taxon>Eukaryota</taxon>
        <taxon>Fungi</taxon>
        <taxon>Fungi incertae sedis</taxon>
        <taxon>Mucoromycota</taxon>
        <taxon>Mucoromycotina</taxon>
        <taxon>Mucoromycetes</taxon>
        <taxon>Mucorales</taxon>
        <taxon>Phycomycetaceae</taxon>
        <taxon>Phycomyces</taxon>
    </lineage>
</organism>
<dbReference type="PROSITE" id="PS50244">
    <property type="entry name" value="S5A_REDUCTASE"/>
    <property type="match status" value="1"/>
</dbReference>
<protein>
    <recommendedName>
        <fullName evidence="7">3-oxo-5-alpha-steroid 4-dehydrogenase C-terminal domain-containing protein</fullName>
    </recommendedName>
</protein>
<feature type="transmembrane region" description="Helical" evidence="6">
    <location>
        <begin position="128"/>
        <end position="150"/>
    </location>
</feature>
<evidence type="ECO:0000259" key="7">
    <source>
        <dbReference type="Pfam" id="PF02544"/>
    </source>
</evidence>
<dbReference type="PANTHER" id="PTHR10556">
    <property type="entry name" value="3-OXO-5-ALPHA-STEROID 4-DEHYDROGENASE"/>
    <property type="match status" value="1"/>
</dbReference>
<dbReference type="RefSeq" id="XP_018287303.1">
    <property type="nucleotide sequence ID" value="XM_018429147.1"/>
</dbReference>
<keyword evidence="4 6" id="KW-1133">Transmembrane helix</keyword>
<feature type="transmembrane region" description="Helical" evidence="6">
    <location>
        <begin position="170"/>
        <end position="189"/>
    </location>
</feature>
<dbReference type="EMBL" id="KV440992">
    <property type="protein sequence ID" value="OAD69263.1"/>
    <property type="molecule type" value="Genomic_DNA"/>
</dbReference>
<reference evidence="9" key="1">
    <citation type="submission" date="2015-06" db="EMBL/GenBank/DDBJ databases">
        <title>Expansion of signal transduction pathways in fungi by whole-genome duplication.</title>
        <authorList>
            <consortium name="DOE Joint Genome Institute"/>
            <person name="Corrochano L.M."/>
            <person name="Kuo A."/>
            <person name="Marcet-Houben M."/>
            <person name="Polaino S."/>
            <person name="Salamov A."/>
            <person name="Villalobos J.M."/>
            <person name="Alvarez M.I."/>
            <person name="Avalos J."/>
            <person name="Benito E.P."/>
            <person name="Benoit I."/>
            <person name="Burger G."/>
            <person name="Camino L.P."/>
            <person name="Canovas D."/>
            <person name="Cerda-Olmedo E."/>
            <person name="Cheng J.-F."/>
            <person name="Dominguez A."/>
            <person name="Elias M."/>
            <person name="Eslava A.P."/>
            <person name="Glaser F."/>
            <person name="Grimwood J."/>
            <person name="Gutierrez G."/>
            <person name="Heitman J."/>
            <person name="Henrissat B."/>
            <person name="Iturriaga E.A."/>
            <person name="Lang B.F."/>
            <person name="Lavin J.L."/>
            <person name="Lee S."/>
            <person name="Li W."/>
            <person name="Lindquist E."/>
            <person name="Lopez-Garcia S."/>
            <person name="Luque E.M."/>
            <person name="Marcos A.T."/>
            <person name="Martin J."/>
            <person name="McCluskey K."/>
            <person name="Medina H.R."/>
            <person name="Miralles-Duran A."/>
            <person name="Miyazaki A."/>
            <person name="Munoz-Torres E."/>
            <person name="Oguiza J.A."/>
            <person name="Ohm R."/>
            <person name="Olmedo M."/>
            <person name="Orejas M."/>
            <person name="Ortiz-Castellanos L."/>
            <person name="Pisabarro A.G."/>
            <person name="Rodriguez-Romero J."/>
            <person name="Ruiz-Herrera J."/>
            <person name="Ruiz-Vazquez R."/>
            <person name="Sanz C."/>
            <person name="Schackwitz W."/>
            <person name="Schmutz J."/>
            <person name="Shahriari M."/>
            <person name="Shelest E."/>
            <person name="Silva-Franco F."/>
            <person name="Soanes D."/>
            <person name="Syed K."/>
            <person name="Tagua V.G."/>
            <person name="Talbot N.J."/>
            <person name="Thon M."/>
            <person name="De vries R.P."/>
            <person name="Wiebenga A."/>
            <person name="Yadav J.S."/>
            <person name="Braun E.L."/>
            <person name="Baker S."/>
            <person name="Garre V."/>
            <person name="Horwitz B."/>
            <person name="Torres-Martinez S."/>
            <person name="Idnurm A."/>
            <person name="Herrera-Estrella A."/>
            <person name="Gabaldon T."/>
            <person name="Grigoriev I.V."/>
        </authorList>
    </citation>
    <scope>NUCLEOTIDE SEQUENCE [LARGE SCALE GENOMIC DNA]</scope>
    <source>
        <strain evidence="9">NRRL 1555(-)</strain>
    </source>
</reference>
<proteinExistence type="inferred from homology"/>
<evidence type="ECO:0000256" key="5">
    <source>
        <dbReference type="ARBA" id="ARBA00023136"/>
    </source>
</evidence>
<evidence type="ECO:0000256" key="4">
    <source>
        <dbReference type="ARBA" id="ARBA00022989"/>
    </source>
</evidence>
<dbReference type="VEuPathDB" id="FungiDB:PHYBLDRAFT_127095"/>
<keyword evidence="5 6" id="KW-0472">Membrane</keyword>
<dbReference type="OrthoDB" id="5788137at2759"/>
<dbReference type="InParanoid" id="A0A162TRT9"/>
<name>A0A162TRT9_PHYB8</name>
<dbReference type="GO" id="GO:0016627">
    <property type="term" value="F:oxidoreductase activity, acting on the CH-CH group of donors"/>
    <property type="evidence" value="ECO:0007669"/>
    <property type="project" value="InterPro"/>
</dbReference>